<dbReference type="InterPro" id="IPR011249">
    <property type="entry name" value="Metalloenz_LuxS/M16"/>
</dbReference>
<evidence type="ECO:0000256" key="9">
    <source>
        <dbReference type="SAM" id="SignalP"/>
    </source>
</evidence>
<dbReference type="InterPro" id="IPR007863">
    <property type="entry name" value="Peptidase_M16_C"/>
</dbReference>
<evidence type="ECO:0000259" key="11">
    <source>
        <dbReference type="Pfam" id="PF05193"/>
    </source>
</evidence>
<evidence type="ECO:0000256" key="5">
    <source>
        <dbReference type="ARBA" id="ARBA00022801"/>
    </source>
</evidence>
<protein>
    <submittedName>
        <fullName evidence="12">M16 family metallopeptidase</fullName>
    </submittedName>
</protein>
<dbReference type="PROSITE" id="PS00143">
    <property type="entry name" value="INSULINASE"/>
    <property type="match status" value="1"/>
</dbReference>
<dbReference type="EMBL" id="JBHUFC010000003">
    <property type="protein sequence ID" value="MFD1787357.1"/>
    <property type="molecule type" value="Genomic_DNA"/>
</dbReference>
<gene>
    <name evidence="12" type="ORF">ACFSC3_07210</name>
</gene>
<dbReference type="PANTHER" id="PTHR43690:SF17">
    <property type="entry name" value="PROTEIN YHJJ"/>
    <property type="match status" value="1"/>
</dbReference>
<feature type="chain" id="PRO_5045339927" evidence="9">
    <location>
        <begin position="29"/>
        <end position="964"/>
    </location>
</feature>
<feature type="domain" description="Peptidase M16 N-terminal" evidence="10">
    <location>
        <begin position="83"/>
        <end position="197"/>
    </location>
</feature>
<dbReference type="RefSeq" id="WP_380939744.1">
    <property type="nucleotide sequence ID" value="NZ_JBHUFC010000003.1"/>
</dbReference>
<evidence type="ECO:0000256" key="6">
    <source>
        <dbReference type="ARBA" id="ARBA00022833"/>
    </source>
</evidence>
<dbReference type="Pfam" id="PF00675">
    <property type="entry name" value="Peptidase_M16"/>
    <property type="match status" value="1"/>
</dbReference>
<organism evidence="12 13">
    <name type="scientific">Sphingomonas floccifaciens</name>
    <dbReference type="NCBI Taxonomy" id="1844115"/>
    <lineage>
        <taxon>Bacteria</taxon>
        <taxon>Pseudomonadati</taxon>
        <taxon>Pseudomonadota</taxon>
        <taxon>Alphaproteobacteria</taxon>
        <taxon>Sphingomonadales</taxon>
        <taxon>Sphingomonadaceae</taxon>
        <taxon>Sphingomonas</taxon>
    </lineage>
</organism>
<feature type="signal peptide" evidence="9">
    <location>
        <begin position="1"/>
        <end position="28"/>
    </location>
</feature>
<comment type="caution">
    <text evidence="12">The sequence shown here is derived from an EMBL/GenBank/DDBJ whole genome shotgun (WGS) entry which is preliminary data.</text>
</comment>
<evidence type="ECO:0000259" key="10">
    <source>
        <dbReference type="Pfam" id="PF00675"/>
    </source>
</evidence>
<evidence type="ECO:0000256" key="2">
    <source>
        <dbReference type="ARBA" id="ARBA00007261"/>
    </source>
</evidence>
<comment type="similarity">
    <text evidence="2 8">Belongs to the peptidase M16 family.</text>
</comment>
<dbReference type="Gene3D" id="3.30.830.10">
    <property type="entry name" value="Metalloenzyme, LuxS/M16 peptidase-like"/>
    <property type="match status" value="3"/>
</dbReference>
<evidence type="ECO:0000313" key="13">
    <source>
        <dbReference type="Proteomes" id="UP001597283"/>
    </source>
</evidence>
<dbReference type="SUPFAM" id="SSF63411">
    <property type="entry name" value="LuxS/MPP-like metallohydrolase"/>
    <property type="match status" value="3"/>
</dbReference>
<proteinExistence type="inferred from homology"/>
<keyword evidence="7" id="KW-0482">Metalloprotease</keyword>
<dbReference type="InterPro" id="IPR001431">
    <property type="entry name" value="Pept_M16_Zn_BS"/>
</dbReference>
<reference evidence="13" key="1">
    <citation type="journal article" date="2019" name="Int. J. Syst. Evol. Microbiol.">
        <title>The Global Catalogue of Microorganisms (GCM) 10K type strain sequencing project: providing services to taxonomists for standard genome sequencing and annotation.</title>
        <authorList>
            <consortium name="The Broad Institute Genomics Platform"/>
            <consortium name="The Broad Institute Genome Sequencing Center for Infectious Disease"/>
            <person name="Wu L."/>
            <person name="Ma J."/>
        </authorList>
    </citation>
    <scope>NUCLEOTIDE SEQUENCE [LARGE SCALE GENOMIC DNA]</scope>
    <source>
        <strain evidence="13">Q85</strain>
    </source>
</reference>
<keyword evidence="6" id="KW-0862">Zinc</keyword>
<dbReference type="PANTHER" id="PTHR43690">
    <property type="entry name" value="NARDILYSIN"/>
    <property type="match status" value="1"/>
</dbReference>
<evidence type="ECO:0000313" key="12">
    <source>
        <dbReference type="EMBL" id="MFD1787357.1"/>
    </source>
</evidence>
<keyword evidence="9" id="KW-0732">Signal</keyword>
<evidence type="ECO:0000256" key="8">
    <source>
        <dbReference type="RuleBase" id="RU004447"/>
    </source>
</evidence>
<keyword evidence="3" id="KW-0645">Protease</keyword>
<dbReference type="Pfam" id="PF05193">
    <property type="entry name" value="Peptidase_M16_C"/>
    <property type="match status" value="1"/>
</dbReference>
<sequence>MLRSSRLRRVAFATLPVLLFAGALPAQQAPKPAPVIQAPAVTVDKSAWLYKGSDITPDPDWRFGTLPNGLRYAVRRNGVPPGQVAIRVRMDVGSLHEQDSERGFAHLIEHLSFRGSEHVPDGEAKRIWQRMGVTFGADTNASTSFTQTVYKLDLPMANPAGLDESLKILSGMMAGPSLTQAALDAERPVVLSEAREQPGPQVRLGDVTRETFFAGQPLAERSPIGTTETLSGATAASVKAFHDRWYRPERAVVVISGDMDPALFEAAIVKHFADWRGIGAAVPSPDFGSPKPAKSDTAALVEPQLPTLVSLAWLRPWTVGDDTVIFNQKRMIDMVAVRIVNRRLESRARGGGSFISAGANLEDVSRSANATLMNILPLGNDWQTALKDVRTGIADAIATPPTQGEIDRELTEIETSMKASVAQARVEAGAKKADDLVEAVDIKETTTTPQTSLGILQDAMVKKMFTPEAVQASAKAVFSGVALRGVVNTPQPADNAAAALQAALTAEVKPGTAASSRLAAIGFDALPKLGAPGKVVARTVAVADPKIEKVTFANGVNLLLFENPSEASRVYVRVRFGRGLNGLPGDRQTPAYAGDLALVASGIGKLGQEEIDRMTSGRRIDLDFAVDEDAFLFGATTSAEDLADQLKLIAAKLAKPGWDPNPVARAKAVMLASYPSLGASPDAVLGRDLDRLLHDGDPRWGTPTRADLEKLDAKSFRKLWEPILASGPIEVQIYGDMKSDAAIAAVAASLGALKPRKVPTAAVAPIRFPDPTPTPVARTHDGRDTQAAAVIAWPTGGGSDGIATGRKLEVLAAVFRDRLLDKLRSAAGISYTPNVASNWPVGLAGGGRIMAIGSVPPDKTGYFFDLSREIAADLVAKPVDTDELRRALVPVVQYVARLSTGNQFWLIQTEGGSFDSKRLKALDTIATDLTTITPQELQALAARYLVPAKAWTMTVLPKDGAAKK</sequence>
<feature type="domain" description="Peptidase M16 C-terminal" evidence="11">
    <location>
        <begin position="234"/>
        <end position="316"/>
    </location>
</feature>
<dbReference type="InterPro" id="IPR050626">
    <property type="entry name" value="Peptidase_M16"/>
</dbReference>
<keyword evidence="5" id="KW-0378">Hydrolase</keyword>
<evidence type="ECO:0000256" key="3">
    <source>
        <dbReference type="ARBA" id="ARBA00022670"/>
    </source>
</evidence>
<comment type="cofactor">
    <cofactor evidence="1">
        <name>Zn(2+)</name>
        <dbReference type="ChEBI" id="CHEBI:29105"/>
    </cofactor>
</comment>
<dbReference type="Proteomes" id="UP001597283">
    <property type="component" value="Unassembled WGS sequence"/>
</dbReference>
<dbReference type="InterPro" id="IPR011765">
    <property type="entry name" value="Pept_M16_N"/>
</dbReference>
<evidence type="ECO:0000256" key="1">
    <source>
        <dbReference type="ARBA" id="ARBA00001947"/>
    </source>
</evidence>
<keyword evidence="4" id="KW-0479">Metal-binding</keyword>
<evidence type="ECO:0000256" key="4">
    <source>
        <dbReference type="ARBA" id="ARBA00022723"/>
    </source>
</evidence>
<evidence type="ECO:0000256" key="7">
    <source>
        <dbReference type="ARBA" id="ARBA00023049"/>
    </source>
</evidence>
<name>A0ABW4NBK2_9SPHN</name>
<accession>A0ABW4NBK2</accession>
<keyword evidence="13" id="KW-1185">Reference proteome</keyword>